<evidence type="ECO:0000313" key="6">
    <source>
        <dbReference type="Proteomes" id="UP001056429"/>
    </source>
</evidence>
<keyword evidence="3" id="KW-0804">Transcription</keyword>
<dbReference type="InterPro" id="IPR020449">
    <property type="entry name" value="Tscrpt_reg_AraC-type_HTH"/>
</dbReference>
<keyword evidence="6" id="KW-1185">Reference proteome</keyword>
<comment type="caution">
    <text evidence="5">The sequence shown here is derived from an EMBL/GenBank/DDBJ whole genome shotgun (WGS) entry which is preliminary data.</text>
</comment>
<protein>
    <submittedName>
        <fullName evidence="5">Helix-turn-helix domain-containing protein</fullName>
    </submittedName>
</protein>
<gene>
    <name evidence="5" type="ORF">KDK92_05060</name>
</gene>
<evidence type="ECO:0000256" key="1">
    <source>
        <dbReference type="ARBA" id="ARBA00023015"/>
    </source>
</evidence>
<dbReference type="InterPro" id="IPR009057">
    <property type="entry name" value="Homeodomain-like_sf"/>
</dbReference>
<dbReference type="SUPFAM" id="SSF54593">
    <property type="entry name" value="Glyoxalase/Bleomycin resistance protein/Dihydroxybiphenyl dioxygenase"/>
    <property type="match status" value="1"/>
</dbReference>
<evidence type="ECO:0000313" key="5">
    <source>
        <dbReference type="EMBL" id="MCM1989100.1"/>
    </source>
</evidence>
<dbReference type="Gene3D" id="1.10.10.60">
    <property type="entry name" value="Homeodomain-like"/>
    <property type="match status" value="2"/>
</dbReference>
<keyword evidence="1" id="KW-0805">Transcription regulation</keyword>
<dbReference type="Pfam" id="PF21629">
    <property type="entry name" value="Bleomycin_resist_prot_dom"/>
    <property type="match status" value="1"/>
</dbReference>
<dbReference type="EMBL" id="JAGSOJ010000001">
    <property type="protein sequence ID" value="MCM1989100.1"/>
    <property type="molecule type" value="Genomic_DNA"/>
</dbReference>
<dbReference type="GO" id="GO:0003700">
    <property type="term" value="F:DNA-binding transcription factor activity"/>
    <property type="evidence" value="ECO:0007669"/>
    <property type="project" value="InterPro"/>
</dbReference>
<name>A0A9J6NYH6_9CLOT</name>
<evidence type="ECO:0000256" key="3">
    <source>
        <dbReference type="ARBA" id="ARBA00023163"/>
    </source>
</evidence>
<proteinExistence type="predicted"/>
<dbReference type="PRINTS" id="PR00032">
    <property type="entry name" value="HTHARAC"/>
</dbReference>
<reference evidence="5" key="1">
    <citation type="journal article" date="2021" name="mSystems">
        <title>Bacteria and Archaea Synergistically Convert Glycine Betaine to Biogenic Methane in the Formosa Cold Seep of the South China Sea.</title>
        <authorList>
            <person name="Li L."/>
            <person name="Zhang W."/>
            <person name="Zhang S."/>
            <person name="Song L."/>
            <person name="Sun Q."/>
            <person name="Zhang H."/>
            <person name="Xiang H."/>
            <person name="Dong X."/>
        </authorList>
    </citation>
    <scope>NUCLEOTIDE SEQUENCE</scope>
    <source>
        <strain evidence="5">ZWT</strain>
    </source>
</reference>
<dbReference type="PANTHER" id="PTHR47504:SF5">
    <property type="entry name" value="RIGHT ORIGIN-BINDING PROTEIN"/>
    <property type="match status" value="1"/>
</dbReference>
<organism evidence="5 6">
    <name type="scientific">Oceanirhabdus seepicola</name>
    <dbReference type="NCBI Taxonomy" id="2828781"/>
    <lineage>
        <taxon>Bacteria</taxon>
        <taxon>Bacillati</taxon>
        <taxon>Bacillota</taxon>
        <taxon>Clostridia</taxon>
        <taxon>Eubacteriales</taxon>
        <taxon>Clostridiaceae</taxon>
        <taxon>Oceanirhabdus</taxon>
    </lineage>
</organism>
<dbReference type="PROSITE" id="PS01124">
    <property type="entry name" value="HTH_ARAC_FAMILY_2"/>
    <property type="match status" value="1"/>
</dbReference>
<dbReference type="Proteomes" id="UP001056429">
    <property type="component" value="Unassembled WGS sequence"/>
</dbReference>
<dbReference type="Gene3D" id="3.30.1900.10">
    <property type="entry name" value="glyoxalase-related enzyme like domain"/>
    <property type="match status" value="1"/>
</dbReference>
<dbReference type="InterPro" id="IPR018060">
    <property type="entry name" value="HTH_AraC"/>
</dbReference>
<dbReference type="SMART" id="SM00342">
    <property type="entry name" value="HTH_ARAC"/>
    <property type="match status" value="1"/>
</dbReference>
<dbReference type="RefSeq" id="WP_250857980.1">
    <property type="nucleotide sequence ID" value="NZ_JAGSOJ010000001.1"/>
</dbReference>
<dbReference type="InterPro" id="IPR049459">
    <property type="entry name" value="Bleomycin_resist_prot_dom"/>
</dbReference>
<accession>A0A9J6NYH6</accession>
<evidence type="ECO:0000256" key="2">
    <source>
        <dbReference type="ARBA" id="ARBA00023125"/>
    </source>
</evidence>
<dbReference type="AlphaFoldDB" id="A0A9J6NYH6"/>
<dbReference type="SUPFAM" id="SSF46689">
    <property type="entry name" value="Homeodomain-like"/>
    <property type="match status" value="2"/>
</dbReference>
<feature type="domain" description="HTH araC/xylS-type" evidence="4">
    <location>
        <begin position="8"/>
        <end position="106"/>
    </location>
</feature>
<reference evidence="5" key="2">
    <citation type="submission" date="2021-04" db="EMBL/GenBank/DDBJ databases">
        <authorList>
            <person name="Dong X."/>
        </authorList>
    </citation>
    <scope>NUCLEOTIDE SEQUENCE</scope>
    <source>
        <strain evidence="5">ZWT</strain>
    </source>
</reference>
<evidence type="ECO:0000259" key="4">
    <source>
        <dbReference type="PROSITE" id="PS01124"/>
    </source>
</evidence>
<dbReference type="InterPro" id="IPR029068">
    <property type="entry name" value="Glyas_Bleomycin-R_OHBP_Dase"/>
</dbReference>
<sequence>MDWIGSIQKIIDYIEDNIDAELDSDILAAKIYTSTFYFQRMFTILCDCTVGEYIRNRRLTLAGYELLSSDSSILDIAIKYGYKTNESFTRAFSRFHGVTPSIARKNRISLNTFSRISVKSNLSGGKEIMNDFSKRGYVVKETGAVYYTQDMDKTLKWFKEVLGWYGQIEARDENNVGIYGCVNNIPIEIEALHIAPFTGIHMFKGDSLQMMVGFMLVQGVEQLYAFVKKSGWNLITEVITEPWGGKTCEVTTIDGSVLKFFEV</sequence>
<dbReference type="Pfam" id="PF12833">
    <property type="entry name" value="HTH_18"/>
    <property type="match status" value="1"/>
</dbReference>
<dbReference type="GO" id="GO:0043565">
    <property type="term" value="F:sequence-specific DNA binding"/>
    <property type="evidence" value="ECO:0007669"/>
    <property type="project" value="InterPro"/>
</dbReference>
<dbReference type="InterPro" id="IPR050959">
    <property type="entry name" value="MarA-like"/>
</dbReference>
<dbReference type="Gene3D" id="3.30.720.110">
    <property type="match status" value="1"/>
</dbReference>
<dbReference type="PANTHER" id="PTHR47504">
    <property type="entry name" value="RIGHT ORIGIN-BINDING PROTEIN"/>
    <property type="match status" value="1"/>
</dbReference>
<keyword evidence="2" id="KW-0238">DNA-binding</keyword>